<dbReference type="AlphaFoldDB" id="A0A4Q0AFX3"/>
<sequence length="202" mass="22647">MTKLYIPVLAGTSREQRKSIWAARLVEEVGKTCEEIETELVDPKDFNFPGDGNDPEGKDPRYTAITERADGFFIVTPEYNHSFPGSLKRMLDSGLKNYIHKPVAFAGVSSGQWGGVRAIEALVSTVREMGLVATFTDTQFPKVQELFDEDGTLLNDSYREYAKGAWQELIWMARVLKEGRESVPSGHHNTRRASEGCWGKSK</sequence>
<dbReference type="EMBL" id="SCKX01000002">
    <property type="protein sequence ID" value="RWZ78061.1"/>
    <property type="molecule type" value="Genomic_DNA"/>
</dbReference>
<name>A0A4Q0AFX3_9BACT</name>
<protein>
    <submittedName>
        <fullName evidence="3">NADPH-dependent oxidoreductase</fullName>
    </submittedName>
</protein>
<dbReference type="InterPro" id="IPR029039">
    <property type="entry name" value="Flavoprotein-like_sf"/>
</dbReference>
<evidence type="ECO:0000313" key="3">
    <source>
        <dbReference type="EMBL" id="RWZ78061.1"/>
    </source>
</evidence>
<dbReference type="GO" id="GO:0016491">
    <property type="term" value="F:oxidoreductase activity"/>
    <property type="evidence" value="ECO:0007669"/>
    <property type="project" value="InterPro"/>
</dbReference>
<dbReference type="SUPFAM" id="SSF52218">
    <property type="entry name" value="Flavoproteins"/>
    <property type="match status" value="1"/>
</dbReference>
<accession>A0A4Q0AFX3</accession>
<evidence type="ECO:0000259" key="2">
    <source>
        <dbReference type="Pfam" id="PF03358"/>
    </source>
</evidence>
<comment type="caution">
    <text evidence="3">The sequence shown here is derived from an EMBL/GenBank/DDBJ whole genome shotgun (WGS) entry which is preliminary data.</text>
</comment>
<dbReference type="InterPro" id="IPR005025">
    <property type="entry name" value="FMN_Rdtase-like_dom"/>
</dbReference>
<organism evidence="3 4">
    <name type="scientific">Candidatus Microsaccharimonas sossegonensis</name>
    <dbReference type="NCBI Taxonomy" id="2506948"/>
    <lineage>
        <taxon>Bacteria</taxon>
        <taxon>Candidatus Saccharimonadota</taxon>
        <taxon>Candidatus Saccharimonadia</taxon>
        <taxon>Candidatus Saccharimonadales</taxon>
        <taxon>Candidatus Saccharimonadaceae</taxon>
        <taxon>Candidatus Microsaccharimonas</taxon>
    </lineage>
</organism>
<dbReference type="InterPro" id="IPR050712">
    <property type="entry name" value="NAD(P)H-dep_reductase"/>
</dbReference>
<dbReference type="Pfam" id="PF03358">
    <property type="entry name" value="FMN_red"/>
    <property type="match status" value="1"/>
</dbReference>
<keyword evidence="4" id="KW-1185">Reference proteome</keyword>
<reference evidence="3" key="1">
    <citation type="submission" date="2019-01" db="EMBL/GenBank/DDBJ databases">
        <title>Genomic signatures and co-occurrence patterns of the ultra-small Saccharimodia (Patescibacteria phylum) suggest a symbiotic lifestyle.</title>
        <authorList>
            <person name="Lemos L."/>
            <person name="Medeiros J."/>
            <person name="Andreote F."/>
            <person name="Fernandes G."/>
            <person name="Varani A."/>
            <person name="Oliveira G."/>
            <person name="Pylro V."/>
        </authorList>
    </citation>
    <scope>NUCLEOTIDE SEQUENCE [LARGE SCALE GENOMIC DNA]</scope>
    <source>
        <strain evidence="3">AMD02</strain>
    </source>
</reference>
<evidence type="ECO:0000313" key="4">
    <source>
        <dbReference type="Proteomes" id="UP000289257"/>
    </source>
</evidence>
<dbReference type="GO" id="GO:0005829">
    <property type="term" value="C:cytosol"/>
    <property type="evidence" value="ECO:0007669"/>
    <property type="project" value="TreeGrafter"/>
</dbReference>
<feature type="domain" description="NADPH-dependent FMN reductase-like" evidence="2">
    <location>
        <begin position="8"/>
        <end position="132"/>
    </location>
</feature>
<dbReference type="GO" id="GO:0010181">
    <property type="term" value="F:FMN binding"/>
    <property type="evidence" value="ECO:0007669"/>
    <property type="project" value="TreeGrafter"/>
</dbReference>
<dbReference type="Proteomes" id="UP000289257">
    <property type="component" value="Unassembled WGS sequence"/>
</dbReference>
<dbReference type="PANTHER" id="PTHR30543:SF21">
    <property type="entry name" value="NAD(P)H-DEPENDENT FMN REDUCTASE LOT6"/>
    <property type="match status" value="1"/>
</dbReference>
<dbReference type="PANTHER" id="PTHR30543">
    <property type="entry name" value="CHROMATE REDUCTASE"/>
    <property type="match status" value="1"/>
</dbReference>
<dbReference type="Gene3D" id="3.40.50.360">
    <property type="match status" value="1"/>
</dbReference>
<gene>
    <name evidence="3" type="ORF">EOT05_04295</name>
</gene>
<feature type="region of interest" description="Disordered" evidence="1">
    <location>
        <begin position="182"/>
        <end position="202"/>
    </location>
</feature>
<evidence type="ECO:0000256" key="1">
    <source>
        <dbReference type="SAM" id="MobiDB-lite"/>
    </source>
</evidence>
<proteinExistence type="predicted"/>